<sequence>MSEKYSGKEELNDAPITRALPDNTFFFANYGCCIPTESYAWILVALFVTAILVLLFCMLATATIRWMYKRRMRKRLHDLKRKFLMEQFKEEEFEAKLNYVAQKNKSDVGEEKSKEEGKEKLEILVDQNNQGSQKKKKQSSLQKAVAGGHQPVAGPIYDRDETPIAQSTLASQSNTNNAKPPIIKPADRWLHLPKNQQRPRQFSDGPPTLPTPVPPQHRVPYQPPAPAPLAPPQKPSSQQKPPPISPAPPPPPHLQNQVHPSMLPAGSYYDLPHNMTGGRPRISPPKKSPPKTKPAVPEVDFGGTSPIIPLDPNDVSPEVTRNLLAPPTTTGTTSSGGVSPLTTTPTTGSTTGGTTTPESASTPLTTGSSTTTTPQTPVTPGTSDSSFTKPLTIPSSGSPKNKIPSPPPKNLPLSTEDDKVKQHLQYGGDDIVSPVVASEQEQQRKQGAGGRGEWKYYYTSADEVDGGGVSNSCVVTKSSTSHNRHHRRSVTGSWLFDSTGSSRFDSALSGSPAPRTYSTVSSSILKTDSSQYKTASTESYPHGAFAFQ</sequence>
<feature type="compositionally biased region" description="Low complexity" evidence="1">
    <location>
        <begin position="393"/>
        <end position="403"/>
    </location>
</feature>
<feature type="region of interest" description="Disordered" evidence="1">
    <location>
        <begin position="196"/>
        <end position="453"/>
    </location>
</feature>
<dbReference type="EMBL" id="WUAV01000002">
    <property type="protein sequence ID" value="KAF1764361.1"/>
    <property type="molecule type" value="Genomic_DNA"/>
</dbReference>
<dbReference type="KEGG" id="crq:GCK72_004308"/>
<name>A0A6A5HBU5_CAERE</name>
<accession>A0A6A5HBU5</accession>
<dbReference type="AlphaFoldDB" id="A0A6A5HBU5"/>
<feature type="region of interest" description="Disordered" evidence="1">
    <location>
        <begin position="125"/>
        <end position="158"/>
    </location>
</feature>
<evidence type="ECO:0000256" key="1">
    <source>
        <dbReference type="SAM" id="MobiDB-lite"/>
    </source>
</evidence>
<feature type="compositionally biased region" description="Pro residues" evidence="1">
    <location>
        <begin position="207"/>
        <end position="253"/>
    </location>
</feature>
<feature type="transmembrane region" description="Helical" evidence="2">
    <location>
        <begin position="39"/>
        <end position="68"/>
    </location>
</feature>
<organism evidence="3 4">
    <name type="scientific">Caenorhabditis remanei</name>
    <name type="common">Caenorhabditis vulgaris</name>
    <dbReference type="NCBI Taxonomy" id="31234"/>
    <lineage>
        <taxon>Eukaryota</taxon>
        <taxon>Metazoa</taxon>
        <taxon>Ecdysozoa</taxon>
        <taxon>Nematoda</taxon>
        <taxon>Chromadorea</taxon>
        <taxon>Rhabditida</taxon>
        <taxon>Rhabditina</taxon>
        <taxon>Rhabditomorpha</taxon>
        <taxon>Rhabditoidea</taxon>
        <taxon>Rhabditidae</taxon>
        <taxon>Peloderinae</taxon>
        <taxon>Caenorhabditis</taxon>
    </lineage>
</organism>
<reference evidence="3 4" key="1">
    <citation type="submission" date="2019-12" db="EMBL/GenBank/DDBJ databases">
        <title>Chromosome-level assembly of the Caenorhabditis remanei genome.</title>
        <authorList>
            <person name="Teterina A.A."/>
            <person name="Willis J.H."/>
            <person name="Phillips P.C."/>
        </authorList>
    </citation>
    <scope>NUCLEOTIDE SEQUENCE [LARGE SCALE GENOMIC DNA]</scope>
    <source>
        <strain evidence="3 4">PX506</strain>
        <tissue evidence="3">Whole organism</tissue>
    </source>
</reference>
<keyword evidence="2" id="KW-0812">Transmembrane</keyword>
<gene>
    <name evidence="3" type="ORF">GCK72_004308</name>
</gene>
<evidence type="ECO:0000313" key="4">
    <source>
        <dbReference type="Proteomes" id="UP000483820"/>
    </source>
</evidence>
<feature type="compositionally biased region" description="Low complexity" evidence="1">
    <location>
        <begin position="326"/>
        <end position="383"/>
    </location>
</feature>
<evidence type="ECO:0000256" key="2">
    <source>
        <dbReference type="SAM" id="Phobius"/>
    </source>
</evidence>
<dbReference type="GeneID" id="9822620"/>
<proteinExistence type="predicted"/>
<keyword evidence="2" id="KW-1133">Transmembrane helix</keyword>
<keyword evidence="2" id="KW-0472">Membrane</keyword>
<evidence type="ECO:0000313" key="3">
    <source>
        <dbReference type="EMBL" id="KAF1764361.1"/>
    </source>
</evidence>
<dbReference type="Proteomes" id="UP000483820">
    <property type="component" value="Chromosome II"/>
</dbReference>
<protein>
    <submittedName>
        <fullName evidence="3">Uncharacterized protein</fullName>
    </submittedName>
</protein>
<comment type="caution">
    <text evidence="3">The sequence shown here is derived from an EMBL/GenBank/DDBJ whole genome shotgun (WGS) entry which is preliminary data.</text>
</comment>
<dbReference type="RefSeq" id="XP_003093295.2">
    <property type="nucleotide sequence ID" value="XM_003093247.2"/>
</dbReference>
<dbReference type="CTD" id="9822620"/>